<feature type="transmembrane region" description="Helical" evidence="1">
    <location>
        <begin position="128"/>
        <end position="146"/>
    </location>
</feature>
<feature type="transmembrane region" description="Helical" evidence="1">
    <location>
        <begin position="388"/>
        <end position="412"/>
    </location>
</feature>
<feature type="transmembrane region" description="Helical" evidence="1">
    <location>
        <begin position="102"/>
        <end position="122"/>
    </location>
</feature>
<feature type="transmembrane region" description="Helical" evidence="1">
    <location>
        <begin position="191"/>
        <end position="210"/>
    </location>
</feature>
<feature type="transmembrane region" description="Helical" evidence="1">
    <location>
        <begin position="12"/>
        <end position="30"/>
    </location>
</feature>
<evidence type="ECO:0000256" key="1">
    <source>
        <dbReference type="SAM" id="Phobius"/>
    </source>
</evidence>
<proteinExistence type="predicted"/>
<protein>
    <recommendedName>
        <fullName evidence="4">Glycosyltransferase RgtA/B/C/D-like domain-containing protein</fullName>
    </recommendedName>
</protein>
<feature type="transmembrane region" description="Helical" evidence="1">
    <location>
        <begin position="263"/>
        <end position="282"/>
    </location>
</feature>
<keyword evidence="1" id="KW-0812">Transmembrane</keyword>
<keyword evidence="1" id="KW-1133">Transmembrane helix</keyword>
<dbReference type="EMBL" id="JAPFFF010000007">
    <property type="protein sequence ID" value="KAK8885837.1"/>
    <property type="molecule type" value="Genomic_DNA"/>
</dbReference>
<gene>
    <name evidence="2" type="ORF">M9Y10_041291</name>
</gene>
<dbReference type="Proteomes" id="UP001470230">
    <property type="component" value="Unassembled WGS sequence"/>
</dbReference>
<feature type="transmembrane region" description="Helical" evidence="1">
    <location>
        <begin position="230"/>
        <end position="251"/>
    </location>
</feature>
<feature type="transmembrane region" description="Helical" evidence="1">
    <location>
        <begin position="335"/>
        <end position="351"/>
    </location>
</feature>
<feature type="transmembrane region" description="Helical" evidence="1">
    <location>
        <begin position="310"/>
        <end position="328"/>
    </location>
</feature>
<evidence type="ECO:0000313" key="2">
    <source>
        <dbReference type="EMBL" id="KAK8885837.1"/>
    </source>
</evidence>
<name>A0ABR2K4J3_9EUKA</name>
<organism evidence="2 3">
    <name type="scientific">Tritrichomonas musculus</name>
    <dbReference type="NCBI Taxonomy" id="1915356"/>
    <lineage>
        <taxon>Eukaryota</taxon>
        <taxon>Metamonada</taxon>
        <taxon>Parabasalia</taxon>
        <taxon>Tritrichomonadida</taxon>
        <taxon>Tritrichomonadidae</taxon>
        <taxon>Tritrichomonas</taxon>
    </lineage>
</organism>
<comment type="caution">
    <text evidence="2">The sequence shown here is derived from an EMBL/GenBank/DDBJ whole genome shotgun (WGS) entry which is preliminary data.</text>
</comment>
<evidence type="ECO:0008006" key="4">
    <source>
        <dbReference type="Google" id="ProtNLM"/>
    </source>
</evidence>
<accession>A0ABR2K4J3</accession>
<keyword evidence="3" id="KW-1185">Reference proteome</keyword>
<evidence type="ECO:0000313" key="3">
    <source>
        <dbReference type="Proteomes" id="UP001470230"/>
    </source>
</evidence>
<reference evidence="2 3" key="1">
    <citation type="submission" date="2024-04" db="EMBL/GenBank/DDBJ databases">
        <title>Tritrichomonas musculus Genome.</title>
        <authorList>
            <person name="Alves-Ferreira E."/>
            <person name="Grigg M."/>
            <person name="Lorenzi H."/>
            <person name="Galac M."/>
        </authorList>
    </citation>
    <scope>NUCLEOTIDE SEQUENCE [LARGE SCALE GENOMIC DNA]</scope>
    <source>
        <strain evidence="2 3">EAF2021</strain>
    </source>
</reference>
<sequence length="539" mass="62437">MKIKWPRIQLGSLTIISIIFCYIIFFGLLFNDSYCLGAAYGDLPFHLNVISSFATGGNYKRSSLYDINTTFYSGTRLAYPFMTNFLSSSLISTGLATIRCSIFFPSIFISLSLIFGIYALSYEFSNNIYASVLALTLFFFTGGLGWTRLFTSKTFTDPNYFNGVDFVYDWPEGRHEYWFHPIIHVLVPQRASLFSMPLCYWAILMLILGIELENTRFFVLAGVLTGFMPLVQVHSYVAIAQWSIIFCILTFPYTTFKKWKKYILMWSVFGIVANAMAFPQLIPFFNRITEKKDQFIRINPIFMGKGPFNLWWNGLGPFAAISILFGWVNLNRRQVILYLPSLFVFITTNIIRYQPWEMDNTKLFYAGWIPLALSVVSIYICKLFKFSAFFFLGLFIFIFMILSSLLALLISLCMIPQLYHDRDWNFGFWINENTPTKAIFAVDPIHNHPVATFAGRQLLMGYGGWVVSHGLDYSERNNINMRIGNNPKDIFLANMYDISYVVSSNGCFPEYEKINGSNRYWAKIYDDSFYKVWKKKTMQ</sequence>
<keyword evidence="1" id="KW-0472">Membrane</keyword>
<feature type="transmembrane region" description="Helical" evidence="1">
    <location>
        <begin position="363"/>
        <end position="381"/>
    </location>
</feature>